<dbReference type="PANTHER" id="PTHR43343">
    <property type="entry name" value="PEPTIDASE S12"/>
    <property type="match status" value="1"/>
</dbReference>
<dbReference type="InterPro" id="IPR001478">
    <property type="entry name" value="PDZ"/>
</dbReference>
<dbReference type="Pfam" id="PF13365">
    <property type="entry name" value="Trypsin_2"/>
    <property type="match status" value="1"/>
</dbReference>
<dbReference type="GO" id="GO:0006508">
    <property type="term" value="P:proteolysis"/>
    <property type="evidence" value="ECO:0007669"/>
    <property type="project" value="UniProtKB-KW"/>
</dbReference>
<dbReference type="EMBL" id="JAVDTI010000003">
    <property type="protein sequence ID" value="MDR6806344.1"/>
    <property type="molecule type" value="Genomic_DNA"/>
</dbReference>
<evidence type="ECO:0000313" key="5">
    <source>
        <dbReference type="EMBL" id="MDR6806344.1"/>
    </source>
</evidence>
<keyword evidence="6" id="KW-1185">Reference proteome</keyword>
<dbReference type="SMART" id="SM00228">
    <property type="entry name" value="PDZ"/>
    <property type="match status" value="1"/>
</dbReference>
<dbReference type="GO" id="GO:0008233">
    <property type="term" value="F:peptidase activity"/>
    <property type="evidence" value="ECO:0007669"/>
    <property type="project" value="UniProtKB-KW"/>
</dbReference>
<dbReference type="Gene3D" id="2.40.10.10">
    <property type="entry name" value="Trypsin-like serine proteases"/>
    <property type="match status" value="2"/>
</dbReference>
<reference evidence="5 6" key="1">
    <citation type="submission" date="2023-07" db="EMBL/GenBank/DDBJ databases">
        <title>Sorghum-associated microbial communities from plants grown in Nebraska, USA.</title>
        <authorList>
            <person name="Schachtman D."/>
        </authorList>
    </citation>
    <scope>NUCLEOTIDE SEQUENCE [LARGE SCALE GENOMIC DNA]</scope>
    <source>
        <strain evidence="5 6">BE57</strain>
    </source>
</reference>
<dbReference type="InterPro" id="IPR043504">
    <property type="entry name" value="Peptidase_S1_PA_chymotrypsin"/>
</dbReference>
<dbReference type="PROSITE" id="PS50106">
    <property type="entry name" value="PDZ"/>
    <property type="match status" value="1"/>
</dbReference>
<protein>
    <submittedName>
        <fullName evidence="5">S1-C subfamily serine protease</fullName>
    </submittedName>
</protein>
<dbReference type="PRINTS" id="PR00834">
    <property type="entry name" value="PROTEASES2C"/>
</dbReference>
<keyword evidence="2 5" id="KW-0645">Protease</keyword>
<evidence type="ECO:0000259" key="4">
    <source>
        <dbReference type="PROSITE" id="PS50106"/>
    </source>
</evidence>
<proteinExistence type="inferred from homology"/>
<dbReference type="Proteomes" id="UP001264980">
    <property type="component" value="Unassembled WGS sequence"/>
</dbReference>
<comment type="caution">
    <text evidence="5">The sequence shown here is derived from an EMBL/GenBank/DDBJ whole genome shotgun (WGS) entry which is preliminary data.</text>
</comment>
<feature type="domain" description="PDZ" evidence="4">
    <location>
        <begin position="196"/>
        <end position="269"/>
    </location>
</feature>
<dbReference type="InterPro" id="IPR036034">
    <property type="entry name" value="PDZ_sf"/>
</dbReference>
<evidence type="ECO:0000256" key="2">
    <source>
        <dbReference type="ARBA" id="ARBA00022670"/>
    </source>
</evidence>
<gene>
    <name evidence="5" type="ORF">J2W84_003392</name>
</gene>
<comment type="similarity">
    <text evidence="1">Belongs to the peptidase S1C family.</text>
</comment>
<dbReference type="InterPro" id="IPR001940">
    <property type="entry name" value="Peptidase_S1C"/>
</dbReference>
<dbReference type="InterPro" id="IPR051201">
    <property type="entry name" value="Chloro_Bact_Ser_Proteases"/>
</dbReference>
<name>A0ABU1QYW9_9BACT</name>
<dbReference type="InterPro" id="IPR009003">
    <property type="entry name" value="Peptidase_S1_PA"/>
</dbReference>
<sequence length="308" mass="33250">MDTFSSMIIGAVDQIKNAVVKIDIFKTVNGKIRPAGSGSGFIFSSDGLIFTNSHVVDGAEKIMVSLLNENEIEATLVGKDPDTDLAILKIYTQGYSVAKLGDSGALQIGQFVIAIGNPYGYQHTVTTGVVSALGRTLQTQSGRFVDNVIQSDAALNPGNSGGPMINTDGEVIGVNTAVIQGAQGLSFSVDINTAKEIARQLIRDGKVFKAYLGVQLQDVPLNERVRQHHKLPNHEGIFITHIEPNTPASRSQLMEGDIIVSFNGKPVRNSNELFKALTTRDILRITDISVIRHTELLNFIVVPVEKKV</sequence>
<dbReference type="Gene3D" id="2.30.42.10">
    <property type="match status" value="1"/>
</dbReference>
<accession>A0ABU1QYW9</accession>
<evidence type="ECO:0000256" key="1">
    <source>
        <dbReference type="ARBA" id="ARBA00010541"/>
    </source>
</evidence>
<evidence type="ECO:0000256" key="3">
    <source>
        <dbReference type="ARBA" id="ARBA00022801"/>
    </source>
</evidence>
<keyword evidence="3" id="KW-0378">Hydrolase</keyword>
<organism evidence="5 6">
    <name type="scientific">Dyadobacter fermentans</name>
    <dbReference type="NCBI Taxonomy" id="94254"/>
    <lineage>
        <taxon>Bacteria</taxon>
        <taxon>Pseudomonadati</taxon>
        <taxon>Bacteroidota</taxon>
        <taxon>Cytophagia</taxon>
        <taxon>Cytophagales</taxon>
        <taxon>Spirosomataceae</taxon>
        <taxon>Dyadobacter</taxon>
    </lineage>
</organism>
<dbReference type="SUPFAM" id="SSF50494">
    <property type="entry name" value="Trypsin-like serine proteases"/>
    <property type="match status" value="1"/>
</dbReference>
<dbReference type="PANTHER" id="PTHR43343:SF3">
    <property type="entry name" value="PROTEASE DO-LIKE 8, CHLOROPLASTIC"/>
    <property type="match status" value="1"/>
</dbReference>
<evidence type="ECO:0000313" key="6">
    <source>
        <dbReference type="Proteomes" id="UP001264980"/>
    </source>
</evidence>
<dbReference type="Pfam" id="PF00595">
    <property type="entry name" value="PDZ"/>
    <property type="match status" value="1"/>
</dbReference>
<dbReference type="SUPFAM" id="SSF50156">
    <property type="entry name" value="PDZ domain-like"/>
    <property type="match status" value="1"/>
</dbReference>
<dbReference type="RefSeq" id="WP_309985066.1">
    <property type="nucleotide sequence ID" value="NZ_JAVDTI010000003.1"/>
</dbReference>